<evidence type="ECO:0000256" key="2">
    <source>
        <dbReference type="PROSITE-ProRule" id="PRU00285"/>
    </source>
</evidence>
<evidence type="ECO:0000256" key="1">
    <source>
        <dbReference type="ARBA" id="ARBA00023016"/>
    </source>
</evidence>
<keyword evidence="1" id="KW-0346">Stress response</keyword>
<reference evidence="6 7" key="1">
    <citation type="journal article" date="2024" name="Front Chem Biol">
        <title>Unveiling the potential of Daldinia eschscholtzii MFLUCC 19-0629 through bioactivity and bioinformatics studies for enhanced sustainable agriculture production.</title>
        <authorList>
            <person name="Brooks S."/>
            <person name="Weaver J.A."/>
            <person name="Klomchit A."/>
            <person name="Alharthi S.A."/>
            <person name="Onlamun T."/>
            <person name="Nurani R."/>
            <person name="Vong T.K."/>
            <person name="Alberti F."/>
            <person name="Greco C."/>
        </authorList>
    </citation>
    <scope>NUCLEOTIDE SEQUENCE [LARGE SCALE GENOMIC DNA]</scope>
    <source>
        <strain evidence="6">MFLUCC 19-0629</strain>
    </source>
</reference>
<dbReference type="InterPro" id="IPR008978">
    <property type="entry name" value="HSP20-like_chaperone"/>
</dbReference>
<feature type="compositionally biased region" description="Pro residues" evidence="4">
    <location>
        <begin position="148"/>
        <end position="165"/>
    </location>
</feature>
<gene>
    <name evidence="6" type="ORF">Daesc_010105</name>
</gene>
<feature type="region of interest" description="Disordered" evidence="4">
    <location>
        <begin position="91"/>
        <end position="219"/>
    </location>
</feature>
<evidence type="ECO:0000259" key="5">
    <source>
        <dbReference type="PROSITE" id="PS01031"/>
    </source>
</evidence>
<dbReference type="AlphaFoldDB" id="A0AAX6M6U2"/>
<dbReference type="CDD" id="cd06464">
    <property type="entry name" value="ACD_sHsps-like"/>
    <property type="match status" value="1"/>
</dbReference>
<keyword evidence="7" id="KW-1185">Reference proteome</keyword>
<feature type="domain" description="SHSP" evidence="5">
    <location>
        <begin position="259"/>
        <end position="379"/>
    </location>
</feature>
<protein>
    <recommendedName>
        <fullName evidence="5">SHSP domain-containing protein</fullName>
    </recommendedName>
</protein>
<sequence>MADSNSNRDSNSNSNSNNPNHNIENRSTPIYNYNNDPNPSWAFMHPPYAMNGTPRCWAGPGHANSGSQPPSEFPFDVSQFHPMMANEWTRPAATPRGVRGGLFTSGHQQHRDTPKTGREADHGETETESSPESPRHTPNESVAGDAPRSPPPGAFFSYPPPPPQAFPYARAPVPPRAPNHPPHGPFHHGHSHPFGPSRGRGGRCERGGRRGPHTPPACGGPWDFRPLMRAISGNSIAEAFRDYMDLVRSGPSDDGLNEHQNDAFVPPVDVFNTEKAYVLHVSLPGALKEDIGVNWDGEKINIAGVVHRPGDEKFLQSLTSGERKVGMFQRSIKLPPAGSDEKEDIDDLNITAKMENGILIITVPKSEKEWTEIHKVDIE</sequence>
<dbReference type="Proteomes" id="UP001369815">
    <property type="component" value="Unassembled WGS sequence"/>
</dbReference>
<dbReference type="Pfam" id="PF00011">
    <property type="entry name" value="HSP20"/>
    <property type="match status" value="1"/>
</dbReference>
<dbReference type="InterPro" id="IPR031107">
    <property type="entry name" value="Small_HSP"/>
</dbReference>
<comment type="similarity">
    <text evidence="2 3">Belongs to the small heat shock protein (HSP20) family.</text>
</comment>
<evidence type="ECO:0000256" key="4">
    <source>
        <dbReference type="SAM" id="MobiDB-lite"/>
    </source>
</evidence>
<organism evidence="6 7">
    <name type="scientific">Daldinia eschscholtzii</name>
    <dbReference type="NCBI Taxonomy" id="292717"/>
    <lineage>
        <taxon>Eukaryota</taxon>
        <taxon>Fungi</taxon>
        <taxon>Dikarya</taxon>
        <taxon>Ascomycota</taxon>
        <taxon>Pezizomycotina</taxon>
        <taxon>Sordariomycetes</taxon>
        <taxon>Xylariomycetidae</taxon>
        <taxon>Xylariales</taxon>
        <taxon>Hypoxylaceae</taxon>
        <taxon>Daldinia</taxon>
    </lineage>
</organism>
<dbReference type="SUPFAM" id="SSF49764">
    <property type="entry name" value="HSP20-like chaperones"/>
    <property type="match status" value="1"/>
</dbReference>
<proteinExistence type="inferred from homology"/>
<dbReference type="PROSITE" id="PS01031">
    <property type="entry name" value="SHSP"/>
    <property type="match status" value="1"/>
</dbReference>
<comment type="caution">
    <text evidence="6">The sequence shown here is derived from an EMBL/GenBank/DDBJ whole genome shotgun (WGS) entry which is preliminary data.</text>
</comment>
<dbReference type="PANTHER" id="PTHR11527">
    <property type="entry name" value="HEAT-SHOCK PROTEIN 20 FAMILY MEMBER"/>
    <property type="match status" value="1"/>
</dbReference>
<feature type="compositionally biased region" description="Basic and acidic residues" evidence="4">
    <location>
        <begin position="109"/>
        <end position="125"/>
    </location>
</feature>
<dbReference type="Gene3D" id="2.60.40.790">
    <property type="match status" value="1"/>
</dbReference>
<evidence type="ECO:0000313" key="6">
    <source>
        <dbReference type="EMBL" id="KAK6948339.1"/>
    </source>
</evidence>
<feature type="region of interest" description="Disordered" evidence="4">
    <location>
        <begin position="1"/>
        <end position="40"/>
    </location>
</feature>
<evidence type="ECO:0000313" key="7">
    <source>
        <dbReference type="Proteomes" id="UP001369815"/>
    </source>
</evidence>
<feature type="compositionally biased region" description="Polar residues" evidence="4">
    <location>
        <begin position="28"/>
        <end position="38"/>
    </location>
</feature>
<accession>A0AAX6M6U2</accession>
<evidence type="ECO:0000256" key="3">
    <source>
        <dbReference type="RuleBase" id="RU003616"/>
    </source>
</evidence>
<name>A0AAX6M6U2_9PEZI</name>
<feature type="compositionally biased region" description="Pro residues" evidence="4">
    <location>
        <begin position="172"/>
        <end position="184"/>
    </location>
</feature>
<dbReference type="EMBL" id="JBANMG010000010">
    <property type="protein sequence ID" value="KAK6948339.1"/>
    <property type="molecule type" value="Genomic_DNA"/>
</dbReference>
<dbReference type="InterPro" id="IPR002068">
    <property type="entry name" value="A-crystallin/Hsp20_dom"/>
</dbReference>
<feature type="compositionally biased region" description="Low complexity" evidence="4">
    <location>
        <begin position="1"/>
        <end position="27"/>
    </location>
</feature>